<evidence type="ECO:0000313" key="3">
    <source>
        <dbReference type="Proteomes" id="UP000244722"/>
    </source>
</evidence>
<keyword evidence="3" id="KW-1185">Reference proteome</keyword>
<feature type="transmembrane region" description="Helical" evidence="1">
    <location>
        <begin position="6"/>
        <end position="27"/>
    </location>
</feature>
<comment type="caution">
    <text evidence="2">The sequence shown here is derived from an EMBL/GenBank/DDBJ whole genome shotgun (WGS) entry which is preliminary data.</text>
</comment>
<gene>
    <name evidence="2" type="ORF">B9Z19DRAFT_352100</name>
</gene>
<evidence type="ECO:0000313" key="2">
    <source>
        <dbReference type="EMBL" id="PUU75425.1"/>
    </source>
</evidence>
<accession>A0A2T6ZIV1</accession>
<proteinExistence type="predicted"/>
<reference evidence="2 3" key="1">
    <citation type="submission" date="2017-04" db="EMBL/GenBank/DDBJ databases">
        <title>Draft genome sequence of Tuber borchii Vittad., a whitish edible truffle.</title>
        <authorList>
            <consortium name="DOE Joint Genome Institute"/>
            <person name="Murat C."/>
            <person name="Kuo A."/>
            <person name="Barry K.W."/>
            <person name="Clum A."/>
            <person name="Dockter R.B."/>
            <person name="Fauchery L."/>
            <person name="Iotti M."/>
            <person name="Kohler A."/>
            <person name="Labutti K."/>
            <person name="Lindquist E.A."/>
            <person name="Lipzen A."/>
            <person name="Ohm R.A."/>
            <person name="Wang M."/>
            <person name="Grigoriev I.V."/>
            <person name="Zambonelli A."/>
            <person name="Martin F.M."/>
        </authorList>
    </citation>
    <scope>NUCLEOTIDE SEQUENCE [LARGE SCALE GENOMIC DNA]</scope>
    <source>
        <strain evidence="2 3">Tbo3840</strain>
    </source>
</reference>
<dbReference type="Proteomes" id="UP000244722">
    <property type="component" value="Unassembled WGS sequence"/>
</dbReference>
<sequence length="83" mass="8635">MGGKEVVVLAGGVVAGVVGVVADVVAVRGEMMRSSNTGSRGGEVYTVRCRRVGGSEQVVCGSRSSGGFLSVWLQEIQMSLLRY</sequence>
<organism evidence="2 3">
    <name type="scientific">Tuber borchii</name>
    <name type="common">White truffle</name>
    <dbReference type="NCBI Taxonomy" id="42251"/>
    <lineage>
        <taxon>Eukaryota</taxon>
        <taxon>Fungi</taxon>
        <taxon>Dikarya</taxon>
        <taxon>Ascomycota</taxon>
        <taxon>Pezizomycotina</taxon>
        <taxon>Pezizomycetes</taxon>
        <taxon>Pezizales</taxon>
        <taxon>Tuberaceae</taxon>
        <taxon>Tuber</taxon>
    </lineage>
</organism>
<keyword evidence="1" id="KW-1133">Transmembrane helix</keyword>
<dbReference type="AlphaFoldDB" id="A0A2T6ZIV1"/>
<dbReference type="EMBL" id="NESQ01000232">
    <property type="protein sequence ID" value="PUU75425.1"/>
    <property type="molecule type" value="Genomic_DNA"/>
</dbReference>
<evidence type="ECO:0000256" key="1">
    <source>
        <dbReference type="SAM" id="Phobius"/>
    </source>
</evidence>
<protein>
    <submittedName>
        <fullName evidence="2">Uncharacterized protein</fullName>
    </submittedName>
</protein>
<keyword evidence="1" id="KW-0812">Transmembrane</keyword>
<keyword evidence="1" id="KW-0472">Membrane</keyword>
<name>A0A2T6ZIV1_TUBBO</name>